<reference evidence="6" key="1">
    <citation type="journal article" date="2017" name="Genome Biol. Evol.">
        <title>Evolutionary Dynamics of Cryptophyte Plastid Genomes.</title>
        <authorList>
            <person name="Kim J.I."/>
            <person name="Moore C.E."/>
            <person name="Archibald J.M."/>
            <person name="Bhattacharya D."/>
            <person name="Yi G."/>
            <person name="Yoon H.S."/>
            <person name="Shin W."/>
        </authorList>
    </citation>
    <scope>NUCLEOTIDE SEQUENCE</scope>
    <source>
        <strain evidence="6">CCMP1868</strain>
    </source>
</reference>
<dbReference type="InterPro" id="IPR050595">
    <property type="entry name" value="Bact_response_regulator"/>
</dbReference>
<evidence type="ECO:0000259" key="5">
    <source>
        <dbReference type="PROSITE" id="PS50110"/>
    </source>
</evidence>
<keyword evidence="2" id="KW-0238">DNA-binding</keyword>
<dbReference type="EMBL" id="KY856940">
    <property type="protein sequence ID" value="ASO75858.1"/>
    <property type="molecule type" value="Genomic_DNA"/>
</dbReference>
<dbReference type="SUPFAM" id="SSF46894">
    <property type="entry name" value="C-terminal effector domain of the bipartite response regulators"/>
    <property type="match status" value="1"/>
</dbReference>
<gene>
    <name evidence="6" type="primary">ycf29</name>
</gene>
<dbReference type="SMART" id="SM00421">
    <property type="entry name" value="HTH_LUXR"/>
    <property type="match status" value="1"/>
</dbReference>
<dbReference type="GO" id="GO:0000160">
    <property type="term" value="P:phosphorelay signal transduction system"/>
    <property type="evidence" value="ECO:0007669"/>
    <property type="project" value="InterPro"/>
</dbReference>
<dbReference type="CDD" id="cd06170">
    <property type="entry name" value="LuxR_C_like"/>
    <property type="match status" value="1"/>
</dbReference>
<accession>A0A222AHK5</accession>
<dbReference type="Gene3D" id="1.10.10.10">
    <property type="entry name" value="Winged helix-like DNA-binding domain superfamily/Winged helix DNA-binding domain"/>
    <property type="match status" value="1"/>
</dbReference>
<evidence type="ECO:0000259" key="4">
    <source>
        <dbReference type="PROSITE" id="PS50043"/>
    </source>
</evidence>
<dbReference type="PROSITE" id="PS50110">
    <property type="entry name" value="RESPONSE_REGULATORY"/>
    <property type="match status" value="1"/>
</dbReference>
<sequence length="219" mass="25645">MLIDDEERLLDALCRYLNSKGFNVLTAKSTAIAINLLTNFKPDILIVDVMMPEKNGYDFIYWLKKDKDLKNIPFIFLTAKGMTQDRIKGYKLGCQGYITKPFDPEELISVIENIISKNEDFNNIEQIKNEIKSIRLILENVNSNYIQFTPREKDILLEIINGQSNANIAKIKEISIRNVEKYVTRILYKTNCKNRIELIKFSYKFYKQLRANDGNRTRE</sequence>
<evidence type="ECO:0000256" key="2">
    <source>
        <dbReference type="ARBA" id="ARBA00023125"/>
    </source>
</evidence>
<dbReference type="GO" id="GO:0006355">
    <property type="term" value="P:regulation of DNA-templated transcription"/>
    <property type="evidence" value="ECO:0007669"/>
    <property type="project" value="InterPro"/>
</dbReference>
<organism evidence="6">
    <name type="scientific">Storeatula sp. CCMP1868</name>
    <dbReference type="NCBI Taxonomy" id="195070"/>
    <lineage>
        <taxon>Eukaryota</taxon>
        <taxon>Cryptophyceae</taxon>
        <taxon>Pyrenomonadales</taxon>
        <taxon>Pyrenomonadaceae</taxon>
        <taxon>Storeatula</taxon>
    </lineage>
</organism>
<dbReference type="SMART" id="SM00448">
    <property type="entry name" value="REC"/>
    <property type="match status" value="1"/>
</dbReference>
<feature type="domain" description="HTH luxR-type" evidence="4">
    <location>
        <begin position="141"/>
        <end position="206"/>
    </location>
</feature>
<dbReference type="AlphaFoldDB" id="A0A222AHK5"/>
<feature type="modified residue" description="4-aspartylphosphate" evidence="3">
    <location>
        <position position="48"/>
    </location>
</feature>
<dbReference type="InterPro" id="IPR000792">
    <property type="entry name" value="Tscrpt_reg_LuxR_C"/>
</dbReference>
<proteinExistence type="predicted"/>
<dbReference type="Gene3D" id="3.40.50.2300">
    <property type="match status" value="1"/>
</dbReference>
<dbReference type="PANTHER" id="PTHR44591">
    <property type="entry name" value="STRESS RESPONSE REGULATOR PROTEIN 1"/>
    <property type="match status" value="1"/>
</dbReference>
<dbReference type="PANTHER" id="PTHR44591:SF3">
    <property type="entry name" value="RESPONSE REGULATORY DOMAIN-CONTAINING PROTEIN"/>
    <property type="match status" value="1"/>
</dbReference>
<dbReference type="InterPro" id="IPR001789">
    <property type="entry name" value="Sig_transdc_resp-reg_receiver"/>
</dbReference>
<name>A0A222AHK5_9CRYP</name>
<dbReference type="InterPro" id="IPR036388">
    <property type="entry name" value="WH-like_DNA-bd_sf"/>
</dbReference>
<evidence type="ECO:0000256" key="1">
    <source>
        <dbReference type="ARBA" id="ARBA00022553"/>
    </source>
</evidence>
<dbReference type="InterPro" id="IPR011006">
    <property type="entry name" value="CheY-like_superfamily"/>
</dbReference>
<evidence type="ECO:0000313" key="6">
    <source>
        <dbReference type="EMBL" id="ASO75858.1"/>
    </source>
</evidence>
<dbReference type="Pfam" id="PF00196">
    <property type="entry name" value="GerE"/>
    <property type="match status" value="1"/>
</dbReference>
<geneLocation type="plastid" evidence="6"/>
<dbReference type="PROSITE" id="PS50043">
    <property type="entry name" value="HTH_LUXR_2"/>
    <property type="match status" value="1"/>
</dbReference>
<dbReference type="InterPro" id="IPR016032">
    <property type="entry name" value="Sig_transdc_resp-reg_C-effctor"/>
</dbReference>
<feature type="domain" description="Response regulatory" evidence="5">
    <location>
        <begin position="1"/>
        <end position="115"/>
    </location>
</feature>
<dbReference type="GO" id="GO:0003677">
    <property type="term" value="F:DNA binding"/>
    <property type="evidence" value="ECO:0007669"/>
    <property type="project" value="UniProtKB-KW"/>
</dbReference>
<dbReference type="Pfam" id="PF00072">
    <property type="entry name" value="Response_reg"/>
    <property type="match status" value="1"/>
</dbReference>
<keyword evidence="1 3" id="KW-0597">Phosphoprotein</keyword>
<evidence type="ECO:0000256" key="3">
    <source>
        <dbReference type="PROSITE-ProRule" id="PRU00169"/>
    </source>
</evidence>
<keyword evidence="6" id="KW-0934">Plastid</keyword>
<protein>
    <submittedName>
        <fullName evidence="6">TctD-like protein</fullName>
    </submittedName>
</protein>
<dbReference type="SUPFAM" id="SSF52172">
    <property type="entry name" value="CheY-like"/>
    <property type="match status" value="1"/>
</dbReference>